<keyword evidence="3" id="KW-0812">Transmembrane</keyword>
<keyword evidence="1" id="KW-0560">Oxidoreductase</keyword>
<sequence>MGILYLLFLATCAISAIVGLLAFYFTRSSKSMPKTFSELKSEIHWQYHGVRGLIEDTILKRNNRVDLFDNEGKVAVITGGNRGIGLRVVEKLLKCDITVIMGVRNPEEAKENVERLVDIDSIKGKIYYEKLDTGSMHSVRKFANVVQSKFPKINILINNAGIMASPFKLTEDGFESQFAVNYLGHFLLTHLLLPQLKAAGTKEFNSRIVNVSSCVHLLGKINFDDIHGKEYYYPPVAYNQSKLAQVIFTRYLQKILNKNEDNNIQIYAVHPGVVDTDLFCHSSTTYIPWFKKLFFKTPEEGSRTVTYAAISPRLEGKGGSYLSNCTLVKISSLAKDLSLGEKFFKFTCSMLDIDDFFRP</sequence>
<keyword evidence="5" id="KW-1185">Reference proteome</keyword>
<evidence type="ECO:0000313" key="4">
    <source>
        <dbReference type="EMBL" id="KAJ6646594.1"/>
    </source>
</evidence>
<proteinExistence type="inferred from homology"/>
<dbReference type="InterPro" id="IPR036291">
    <property type="entry name" value="NAD(P)-bd_dom_sf"/>
</dbReference>
<protein>
    <submittedName>
        <fullName evidence="4">Dehydrogenase/reductase SDR family member on chromosome X</fullName>
    </submittedName>
</protein>
<organism evidence="4 5">
    <name type="scientific">Pseudolycoriella hygida</name>
    <dbReference type="NCBI Taxonomy" id="35572"/>
    <lineage>
        <taxon>Eukaryota</taxon>
        <taxon>Metazoa</taxon>
        <taxon>Ecdysozoa</taxon>
        <taxon>Arthropoda</taxon>
        <taxon>Hexapoda</taxon>
        <taxon>Insecta</taxon>
        <taxon>Pterygota</taxon>
        <taxon>Neoptera</taxon>
        <taxon>Endopterygota</taxon>
        <taxon>Diptera</taxon>
        <taxon>Nematocera</taxon>
        <taxon>Sciaroidea</taxon>
        <taxon>Sciaridae</taxon>
        <taxon>Pseudolycoriella</taxon>
    </lineage>
</organism>
<evidence type="ECO:0000313" key="5">
    <source>
        <dbReference type="Proteomes" id="UP001151699"/>
    </source>
</evidence>
<dbReference type="PRINTS" id="PR00080">
    <property type="entry name" value="SDRFAMILY"/>
</dbReference>
<keyword evidence="3" id="KW-1133">Transmembrane helix</keyword>
<comment type="similarity">
    <text evidence="2">Belongs to the short-chain dehydrogenases/reductases (SDR) family.</text>
</comment>
<evidence type="ECO:0000256" key="2">
    <source>
        <dbReference type="RuleBase" id="RU000363"/>
    </source>
</evidence>
<dbReference type="PANTHER" id="PTHR43157">
    <property type="entry name" value="PHOSPHATIDYLINOSITOL-GLYCAN BIOSYNTHESIS CLASS F PROTEIN-RELATED"/>
    <property type="match status" value="1"/>
</dbReference>
<dbReference type="InterPro" id="IPR002347">
    <property type="entry name" value="SDR_fam"/>
</dbReference>
<dbReference type="OrthoDB" id="191139at2759"/>
<comment type="caution">
    <text evidence="4">The sequence shown here is derived from an EMBL/GenBank/DDBJ whole genome shotgun (WGS) entry which is preliminary data.</text>
</comment>
<dbReference type="Gene3D" id="3.40.50.720">
    <property type="entry name" value="NAD(P)-binding Rossmann-like Domain"/>
    <property type="match status" value="1"/>
</dbReference>
<dbReference type="AlphaFoldDB" id="A0A9Q0NC52"/>
<evidence type="ECO:0000256" key="1">
    <source>
        <dbReference type="ARBA" id="ARBA00023002"/>
    </source>
</evidence>
<dbReference type="Proteomes" id="UP001151699">
    <property type="component" value="Chromosome A"/>
</dbReference>
<dbReference type="EMBL" id="WJQU01000001">
    <property type="protein sequence ID" value="KAJ6646594.1"/>
    <property type="molecule type" value="Genomic_DNA"/>
</dbReference>
<dbReference type="SUPFAM" id="SSF51735">
    <property type="entry name" value="NAD(P)-binding Rossmann-fold domains"/>
    <property type="match status" value="1"/>
</dbReference>
<dbReference type="Pfam" id="PF00106">
    <property type="entry name" value="adh_short"/>
    <property type="match status" value="1"/>
</dbReference>
<name>A0A9Q0NC52_9DIPT</name>
<reference evidence="4" key="1">
    <citation type="submission" date="2022-07" db="EMBL/GenBank/DDBJ databases">
        <authorList>
            <person name="Trinca V."/>
            <person name="Uliana J.V.C."/>
            <person name="Torres T.T."/>
            <person name="Ward R.J."/>
            <person name="Monesi N."/>
        </authorList>
    </citation>
    <scope>NUCLEOTIDE SEQUENCE</scope>
    <source>
        <strain evidence="4">HSMRA1968</strain>
        <tissue evidence="4">Whole embryos</tissue>
    </source>
</reference>
<feature type="transmembrane region" description="Helical" evidence="3">
    <location>
        <begin position="6"/>
        <end position="25"/>
    </location>
</feature>
<gene>
    <name evidence="4" type="primary">DHRSX</name>
    <name evidence="4" type="ORF">Bhyg_01807</name>
</gene>
<dbReference type="GO" id="GO:0016491">
    <property type="term" value="F:oxidoreductase activity"/>
    <property type="evidence" value="ECO:0007669"/>
    <property type="project" value="UniProtKB-KW"/>
</dbReference>
<keyword evidence="3" id="KW-0472">Membrane</keyword>
<accession>A0A9Q0NC52</accession>
<dbReference type="PRINTS" id="PR00081">
    <property type="entry name" value="GDHRDH"/>
</dbReference>
<evidence type="ECO:0000256" key="3">
    <source>
        <dbReference type="SAM" id="Phobius"/>
    </source>
</evidence>
<dbReference type="CDD" id="cd05327">
    <property type="entry name" value="retinol-DH_like_SDR_c_like"/>
    <property type="match status" value="1"/>
</dbReference>
<dbReference type="PANTHER" id="PTHR43157:SF31">
    <property type="entry name" value="PHOSPHATIDYLINOSITOL-GLYCAN BIOSYNTHESIS CLASS F PROTEIN"/>
    <property type="match status" value="1"/>
</dbReference>